<name>A0ABQ3USL3_9CHLR</name>
<proteinExistence type="predicted"/>
<protein>
    <submittedName>
        <fullName evidence="2">Uncharacterized protein</fullName>
    </submittedName>
</protein>
<organism evidence="2 3">
    <name type="scientific">Ktedonobacter robiniae</name>
    <dbReference type="NCBI Taxonomy" id="2778365"/>
    <lineage>
        <taxon>Bacteria</taxon>
        <taxon>Bacillati</taxon>
        <taxon>Chloroflexota</taxon>
        <taxon>Ktedonobacteria</taxon>
        <taxon>Ktedonobacterales</taxon>
        <taxon>Ktedonobacteraceae</taxon>
        <taxon>Ktedonobacter</taxon>
    </lineage>
</organism>
<feature type="region of interest" description="Disordered" evidence="1">
    <location>
        <begin position="69"/>
        <end position="92"/>
    </location>
</feature>
<dbReference type="Proteomes" id="UP000654345">
    <property type="component" value="Unassembled WGS sequence"/>
</dbReference>
<dbReference type="EMBL" id="BNJG01000002">
    <property type="protein sequence ID" value="GHO55804.1"/>
    <property type="molecule type" value="Genomic_DNA"/>
</dbReference>
<gene>
    <name evidence="2" type="ORF">KSB_42790</name>
</gene>
<sequence>MRIIQETHAPVKAMRNAQPDEHPEIVVAVQGAPDSTQYSSAREGIASKNNLAEAIRLGRHAQTQFAYPAWPTSKPGPQVTSPLPGQKPHPKRTDQMVYGCYDQEQGRPCVSPATRAVRKMRGRAYLPDDNFLEVISEAEAVERWRDDGNASETEAIARWLDDGGTPDATFEMGELLSHHIVKR</sequence>
<evidence type="ECO:0000313" key="3">
    <source>
        <dbReference type="Proteomes" id="UP000654345"/>
    </source>
</evidence>
<evidence type="ECO:0000313" key="2">
    <source>
        <dbReference type="EMBL" id="GHO55804.1"/>
    </source>
</evidence>
<evidence type="ECO:0000256" key="1">
    <source>
        <dbReference type="SAM" id="MobiDB-lite"/>
    </source>
</evidence>
<accession>A0ABQ3USL3</accession>
<comment type="caution">
    <text evidence="2">The sequence shown here is derived from an EMBL/GenBank/DDBJ whole genome shotgun (WGS) entry which is preliminary data.</text>
</comment>
<keyword evidence="3" id="KW-1185">Reference proteome</keyword>
<reference evidence="2 3" key="1">
    <citation type="journal article" date="2021" name="Int. J. Syst. Evol. Microbiol.">
        <title>Reticulibacter mediterranei gen. nov., sp. nov., within the new family Reticulibacteraceae fam. nov., and Ktedonospora formicarum gen. nov., sp. nov., Ktedonobacter robiniae sp. nov., Dictyobacter formicarum sp. nov. and Dictyobacter arantiisoli sp. nov., belonging to the class Ktedonobacteria.</title>
        <authorList>
            <person name="Yabe S."/>
            <person name="Zheng Y."/>
            <person name="Wang C.M."/>
            <person name="Sakai Y."/>
            <person name="Abe K."/>
            <person name="Yokota A."/>
            <person name="Donadio S."/>
            <person name="Cavaletti L."/>
            <person name="Monciardini P."/>
        </authorList>
    </citation>
    <scope>NUCLEOTIDE SEQUENCE [LARGE SCALE GENOMIC DNA]</scope>
    <source>
        <strain evidence="2 3">SOSP1-30</strain>
    </source>
</reference>
<dbReference type="RefSeq" id="WP_201372445.1">
    <property type="nucleotide sequence ID" value="NZ_BNJG01000002.1"/>
</dbReference>